<keyword evidence="4 9" id="KW-0479">Metal-binding</keyword>
<accession>A0A1I3BEW8</accession>
<feature type="domain" description="Cytochrome c" evidence="11">
    <location>
        <begin position="111"/>
        <end position="202"/>
    </location>
</feature>
<dbReference type="PANTHER" id="PTHR33751:SF9">
    <property type="entry name" value="CYTOCHROME C4"/>
    <property type="match status" value="1"/>
</dbReference>
<evidence type="ECO:0000256" key="5">
    <source>
        <dbReference type="ARBA" id="ARBA00022764"/>
    </source>
</evidence>
<proteinExistence type="predicted"/>
<feature type="binding site" description="covalent" evidence="8">
    <location>
        <position position="132"/>
    </location>
    <ligand>
        <name>heme c</name>
        <dbReference type="ChEBI" id="CHEBI:61717"/>
        <label>2</label>
    </ligand>
</feature>
<evidence type="ECO:0000313" key="13">
    <source>
        <dbReference type="Proteomes" id="UP000199040"/>
    </source>
</evidence>
<feature type="chain" id="PRO_5011664381" evidence="10">
    <location>
        <begin position="21"/>
        <end position="202"/>
    </location>
</feature>
<dbReference type="Pfam" id="PF13442">
    <property type="entry name" value="Cytochrome_CBB3"/>
    <property type="match status" value="1"/>
</dbReference>
<feature type="signal peptide" evidence="10">
    <location>
        <begin position="1"/>
        <end position="20"/>
    </location>
</feature>
<evidence type="ECO:0000256" key="2">
    <source>
        <dbReference type="ARBA" id="ARBA00022448"/>
    </source>
</evidence>
<dbReference type="PANTHER" id="PTHR33751">
    <property type="entry name" value="CBB3-TYPE CYTOCHROME C OXIDASE SUBUNIT FIXP"/>
    <property type="match status" value="1"/>
</dbReference>
<feature type="binding site" description="covalent" evidence="8">
    <location>
        <position position="36"/>
    </location>
    <ligand>
        <name>heme c</name>
        <dbReference type="ChEBI" id="CHEBI:61717"/>
        <label>1</label>
    </ligand>
</feature>
<dbReference type="InterPro" id="IPR036909">
    <property type="entry name" value="Cyt_c-like_dom_sf"/>
</dbReference>
<name>A0A1I3BEW8_9GAMM</name>
<evidence type="ECO:0000256" key="3">
    <source>
        <dbReference type="ARBA" id="ARBA00022617"/>
    </source>
</evidence>
<dbReference type="Gene3D" id="1.10.760.10">
    <property type="entry name" value="Cytochrome c-like domain"/>
    <property type="match status" value="2"/>
</dbReference>
<dbReference type="GO" id="GO:0005506">
    <property type="term" value="F:iron ion binding"/>
    <property type="evidence" value="ECO:0007669"/>
    <property type="project" value="InterPro"/>
</dbReference>
<dbReference type="Proteomes" id="UP000199040">
    <property type="component" value="Unassembled WGS sequence"/>
</dbReference>
<feature type="binding site" description="axial binding residue" evidence="9">
    <location>
        <position position="40"/>
    </location>
    <ligand>
        <name>heme c</name>
        <dbReference type="ChEBI" id="CHEBI:61717"/>
        <label>1</label>
    </ligand>
    <ligandPart>
        <name>Fe</name>
        <dbReference type="ChEBI" id="CHEBI:18248"/>
    </ligandPart>
</feature>
<dbReference type="GO" id="GO:0020037">
    <property type="term" value="F:heme binding"/>
    <property type="evidence" value="ECO:0007669"/>
    <property type="project" value="InterPro"/>
</dbReference>
<dbReference type="GO" id="GO:0042597">
    <property type="term" value="C:periplasmic space"/>
    <property type="evidence" value="ECO:0007669"/>
    <property type="project" value="UniProtKB-SubCell"/>
</dbReference>
<evidence type="ECO:0000256" key="4">
    <source>
        <dbReference type="ARBA" id="ARBA00022723"/>
    </source>
</evidence>
<evidence type="ECO:0000313" key="12">
    <source>
        <dbReference type="EMBL" id="SFH60818.1"/>
    </source>
</evidence>
<evidence type="ECO:0000259" key="11">
    <source>
        <dbReference type="PROSITE" id="PS51007"/>
    </source>
</evidence>
<evidence type="ECO:0000256" key="1">
    <source>
        <dbReference type="ARBA" id="ARBA00004418"/>
    </source>
</evidence>
<feature type="binding site" description="axial binding residue" evidence="9">
    <location>
        <position position="136"/>
    </location>
    <ligand>
        <name>heme c</name>
        <dbReference type="ChEBI" id="CHEBI:61717"/>
        <label>2</label>
    </ligand>
    <ligandPart>
        <name>Fe</name>
        <dbReference type="ChEBI" id="CHEBI:18248"/>
    </ligandPart>
</feature>
<comment type="subcellular location">
    <subcellularLocation>
        <location evidence="1">Periplasm</location>
    </subcellularLocation>
</comment>
<dbReference type="RefSeq" id="WP_092845860.1">
    <property type="nucleotide sequence ID" value="NZ_FOPY01000006.1"/>
</dbReference>
<comment type="PTM">
    <text evidence="8">Binds 2 heme c groups covalently per subunit.</text>
</comment>
<keyword evidence="5" id="KW-0574">Periplasm</keyword>
<keyword evidence="6" id="KW-0249">Electron transport</keyword>
<dbReference type="InterPro" id="IPR050597">
    <property type="entry name" value="Cytochrome_c_Oxidase_Subunit"/>
</dbReference>
<dbReference type="InterPro" id="IPR009056">
    <property type="entry name" value="Cyt_c-like_dom"/>
</dbReference>
<sequence>MRKLLASLTITLGLVGTAHAQVEGNPSAGREKAQVCAACHGQQGISAAPTFPNLAGQQPNYLIKQITDIRDGERVVPQMAGIVDNLSEQDIADLAAYYANQPANLGQADPELAQRGLELYKAGSLAKGLPACMACHTPTGEGINTARYPALSGQHPEYTVSTLKAFASGERDNDPNAIMRDIASKMSDSDMEAVANYVYGLN</sequence>
<feature type="binding site" description="axial binding residue" evidence="9">
    <location>
        <position position="79"/>
    </location>
    <ligand>
        <name>heme c</name>
        <dbReference type="ChEBI" id="CHEBI:61717"/>
        <label>1</label>
    </ligand>
    <ligandPart>
        <name>Fe</name>
        <dbReference type="ChEBI" id="CHEBI:18248"/>
    </ligandPart>
</feature>
<reference evidence="12 13" key="1">
    <citation type="submission" date="2016-10" db="EMBL/GenBank/DDBJ databases">
        <authorList>
            <person name="de Groot N.N."/>
        </authorList>
    </citation>
    <scope>NUCLEOTIDE SEQUENCE [LARGE SCALE GENOMIC DNA]</scope>
    <source>
        <strain evidence="12 13">CGMCC 1.6848</strain>
    </source>
</reference>
<keyword evidence="13" id="KW-1185">Reference proteome</keyword>
<feature type="binding site" description="axial binding residue" evidence="9">
    <location>
        <position position="179"/>
    </location>
    <ligand>
        <name>heme c</name>
        <dbReference type="ChEBI" id="CHEBI:61717"/>
        <label>2</label>
    </ligand>
    <ligandPart>
        <name>Fe</name>
        <dbReference type="ChEBI" id="CHEBI:18248"/>
    </ligandPart>
</feature>
<feature type="binding site" description="covalent" evidence="8">
    <location>
        <position position="39"/>
    </location>
    <ligand>
        <name>heme c</name>
        <dbReference type="ChEBI" id="CHEBI:61717"/>
        <label>1</label>
    </ligand>
</feature>
<feature type="binding site" description="covalent" evidence="8">
    <location>
        <position position="135"/>
    </location>
    <ligand>
        <name>heme c</name>
        <dbReference type="ChEBI" id="CHEBI:61717"/>
        <label>2</label>
    </ligand>
</feature>
<dbReference type="InterPro" id="IPR024167">
    <property type="entry name" value="Cytochrome_c4-like"/>
</dbReference>
<dbReference type="SUPFAM" id="SSF46626">
    <property type="entry name" value="Cytochrome c"/>
    <property type="match status" value="2"/>
</dbReference>
<dbReference type="PIRSF" id="PIRSF000005">
    <property type="entry name" value="Cytochrome_c4"/>
    <property type="match status" value="1"/>
</dbReference>
<dbReference type="PROSITE" id="PS51007">
    <property type="entry name" value="CYTC"/>
    <property type="match status" value="2"/>
</dbReference>
<evidence type="ECO:0000256" key="9">
    <source>
        <dbReference type="PIRSR" id="PIRSR000005-2"/>
    </source>
</evidence>
<keyword evidence="7 9" id="KW-0408">Iron</keyword>
<dbReference type="EMBL" id="FOPY01000006">
    <property type="protein sequence ID" value="SFH60818.1"/>
    <property type="molecule type" value="Genomic_DNA"/>
</dbReference>
<keyword evidence="2" id="KW-0813">Transport</keyword>
<protein>
    <submittedName>
        <fullName evidence="12">Cytochrome c553</fullName>
    </submittedName>
</protein>
<keyword evidence="3 8" id="KW-0349">Heme</keyword>
<keyword evidence="10" id="KW-0732">Signal</keyword>
<gene>
    <name evidence="12" type="ORF">SAMN04487959_106191</name>
</gene>
<evidence type="ECO:0000256" key="10">
    <source>
        <dbReference type="SAM" id="SignalP"/>
    </source>
</evidence>
<dbReference type="AlphaFoldDB" id="A0A1I3BEW8"/>
<dbReference type="STRING" id="442341.SAMN04487959_106191"/>
<dbReference type="Pfam" id="PF00034">
    <property type="entry name" value="Cytochrom_C"/>
    <property type="match status" value="1"/>
</dbReference>
<organism evidence="12 13">
    <name type="scientific">Modicisalibacter xianhensis</name>
    <dbReference type="NCBI Taxonomy" id="442341"/>
    <lineage>
        <taxon>Bacteria</taxon>
        <taxon>Pseudomonadati</taxon>
        <taxon>Pseudomonadota</taxon>
        <taxon>Gammaproteobacteria</taxon>
        <taxon>Oceanospirillales</taxon>
        <taxon>Halomonadaceae</taxon>
        <taxon>Modicisalibacter</taxon>
    </lineage>
</organism>
<evidence type="ECO:0000256" key="6">
    <source>
        <dbReference type="ARBA" id="ARBA00022982"/>
    </source>
</evidence>
<evidence type="ECO:0000256" key="7">
    <source>
        <dbReference type="ARBA" id="ARBA00023004"/>
    </source>
</evidence>
<dbReference type="GO" id="GO:0009055">
    <property type="term" value="F:electron transfer activity"/>
    <property type="evidence" value="ECO:0007669"/>
    <property type="project" value="InterPro"/>
</dbReference>
<feature type="domain" description="Cytochrome c" evidence="11">
    <location>
        <begin position="24"/>
        <end position="102"/>
    </location>
</feature>
<evidence type="ECO:0000256" key="8">
    <source>
        <dbReference type="PIRSR" id="PIRSR000005-1"/>
    </source>
</evidence>